<protein>
    <recommendedName>
        <fullName evidence="8">ATP-dependent dethiobiotin synthetase BioD</fullName>
        <ecNumber evidence="8">6.3.3.3</ecNumber>
    </recommendedName>
    <alternativeName>
        <fullName evidence="8">DTB synthetase</fullName>
        <shortName evidence="8">DTBS</shortName>
    </alternativeName>
    <alternativeName>
        <fullName evidence="8">Dethiobiotin synthase</fullName>
    </alternativeName>
</protein>
<keyword evidence="3 8" id="KW-0479">Metal-binding</keyword>
<comment type="catalytic activity">
    <reaction evidence="8">
        <text>(7R,8S)-7,8-diammoniononanoate + CO2 + ATP = (4R,5S)-dethiobiotin + ADP + phosphate + 3 H(+)</text>
        <dbReference type="Rhea" id="RHEA:15805"/>
        <dbReference type="ChEBI" id="CHEBI:15378"/>
        <dbReference type="ChEBI" id="CHEBI:16526"/>
        <dbReference type="ChEBI" id="CHEBI:30616"/>
        <dbReference type="ChEBI" id="CHEBI:43474"/>
        <dbReference type="ChEBI" id="CHEBI:149469"/>
        <dbReference type="ChEBI" id="CHEBI:149473"/>
        <dbReference type="ChEBI" id="CHEBI:456216"/>
        <dbReference type="EC" id="6.3.3.3"/>
    </reaction>
</comment>
<feature type="binding site" evidence="8">
    <location>
        <position position="62"/>
    </location>
    <ligand>
        <name>ATP</name>
        <dbReference type="ChEBI" id="CHEBI:30616"/>
    </ligand>
</feature>
<feature type="binding site" evidence="8">
    <location>
        <begin position="20"/>
        <end position="25"/>
    </location>
    <ligand>
        <name>ATP</name>
        <dbReference type="ChEBI" id="CHEBI:30616"/>
    </ligand>
</feature>
<accession>A0A2T4D5J3</accession>
<name>A0A2T4D5J3_9GAMM</name>
<dbReference type="GO" id="GO:0005829">
    <property type="term" value="C:cytosol"/>
    <property type="evidence" value="ECO:0007669"/>
    <property type="project" value="TreeGrafter"/>
</dbReference>
<evidence type="ECO:0000313" key="9">
    <source>
        <dbReference type="EMBL" id="PTB85937.1"/>
    </source>
</evidence>
<dbReference type="HAMAP" id="MF_00336">
    <property type="entry name" value="BioD"/>
    <property type="match status" value="1"/>
</dbReference>
<dbReference type="EMBL" id="PYVF01000065">
    <property type="protein sequence ID" value="PTB88416.1"/>
    <property type="molecule type" value="Genomic_DNA"/>
</dbReference>
<feature type="active site" evidence="8">
    <location>
        <position position="45"/>
    </location>
</feature>
<evidence type="ECO:0000256" key="3">
    <source>
        <dbReference type="ARBA" id="ARBA00022723"/>
    </source>
</evidence>
<dbReference type="Pfam" id="PF13500">
    <property type="entry name" value="AAA_26"/>
    <property type="match status" value="1"/>
</dbReference>
<dbReference type="Gene3D" id="3.40.50.300">
    <property type="entry name" value="P-loop containing nucleotide triphosphate hydrolases"/>
    <property type="match status" value="1"/>
</dbReference>
<feature type="binding site" evidence="8">
    <location>
        <position position="62"/>
    </location>
    <ligand>
        <name>Mg(2+)</name>
        <dbReference type="ChEBI" id="CHEBI:18420"/>
    </ligand>
</feature>
<evidence type="ECO:0000313" key="10">
    <source>
        <dbReference type="EMBL" id="PTB88416.1"/>
    </source>
</evidence>
<feature type="binding site" evidence="8">
    <location>
        <position position="127"/>
    </location>
    <ligand>
        <name>Mg(2+)</name>
        <dbReference type="ChEBI" id="CHEBI:18420"/>
    </ligand>
</feature>
<evidence type="ECO:0000256" key="7">
    <source>
        <dbReference type="ARBA" id="ARBA00022842"/>
    </source>
</evidence>
<dbReference type="Proteomes" id="UP000242087">
    <property type="component" value="Unassembled WGS sequence"/>
</dbReference>
<sequence>MSELQKLKYDSIFVTGTDTEIGKTFVTTGLVRELERQGVSCAVSKLIAAGAEYTADGWVNEDAVALRNACTDDASYTEVNPICLRAAIAPHIAAQEEGVDLTVQRVSTLLREQRARAIAKQRLLVVEGAGGWLLPLQKDSLADVIAECKIPVVLVVGMRLGCLNHALLTVASLEQRGVPLLGWVANTCQPESMARYTENLATLQATIAAPLLGEITYQESSEASQTAFSPLAANVLQHVTVR</sequence>
<comment type="subcellular location">
    <subcellularLocation>
        <location evidence="8">Cytoplasm</location>
    </subcellularLocation>
</comment>
<comment type="pathway">
    <text evidence="8">Cofactor biosynthesis; biotin biosynthesis; biotin from 7,8-diaminononanoate: step 1/2.</text>
</comment>
<comment type="subunit">
    <text evidence="8">Homodimer.</text>
</comment>
<dbReference type="SUPFAM" id="SSF52540">
    <property type="entry name" value="P-loop containing nucleoside triphosphate hydrolases"/>
    <property type="match status" value="1"/>
</dbReference>
<evidence type="ECO:0000313" key="12">
    <source>
        <dbReference type="Proteomes" id="UP000241514"/>
    </source>
</evidence>
<reference evidence="12 13" key="1">
    <citation type="submission" date="2018-03" db="EMBL/GenBank/DDBJ databases">
        <title>Cross-interface Injection: A General Nanoliter Liquid Handling Method Applied to Single Cells Genome Amplification Automated Nanoliter Liquid Handling Applied to Single Cell Multiple Displacement Amplification.</title>
        <authorList>
            <person name="Yun J."/>
            <person name="Xu P."/>
            <person name="Xu J."/>
            <person name="Dai X."/>
            <person name="Wang Y."/>
            <person name="Zheng X."/>
            <person name="Cao C."/>
            <person name="Yi Q."/>
            <person name="Zhu Y."/>
            <person name="Wang L."/>
            <person name="Dong Z."/>
            <person name="Huang Y."/>
            <person name="Huang L."/>
            <person name="Du W."/>
        </authorList>
    </citation>
    <scope>NUCLEOTIDE SEQUENCE [LARGE SCALE GENOMIC DNA]</scope>
    <source>
        <strain evidence="10 13">A12-4</strain>
        <strain evidence="11 12">A9-4</strain>
        <strain evidence="9">Z-D3-2</strain>
    </source>
</reference>
<keyword evidence="6 8" id="KW-0067">ATP-binding</keyword>
<dbReference type="EC" id="6.3.3.3" evidence="8"/>
<dbReference type="EMBL" id="PYVG01000022">
    <property type="protein sequence ID" value="PTB89083.1"/>
    <property type="molecule type" value="Genomic_DNA"/>
</dbReference>
<dbReference type="AlphaFoldDB" id="A0A2T4D5J3"/>
<comment type="similarity">
    <text evidence="8">Belongs to the dethiobiotin synthetase family.</text>
</comment>
<evidence type="ECO:0000256" key="1">
    <source>
        <dbReference type="ARBA" id="ARBA00022490"/>
    </source>
</evidence>
<dbReference type="PIRSF" id="PIRSF006755">
    <property type="entry name" value="DTB_synth"/>
    <property type="match status" value="1"/>
</dbReference>
<dbReference type="GO" id="GO:0005524">
    <property type="term" value="F:ATP binding"/>
    <property type="evidence" value="ECO:0007669"/>
    <property type="project" value="UniProtKB-UniRule"/>
</dbReference>
<dbReference type="EMBL" id="PYVN01000058">
    <property type="protein sequence ID" value="PTB85937.1"/>
    <property type="molecule type" value="Genomic_DNA"/>
</dbReference>
<evidence type="ECO:0000256" key="4">
    <source>
        <dbReference type="ARBA" id="ARBA00022741"/>
    </source>
</evidence>
<evidence type="ECO:0000256" key="6">
    <source>
        <dbReference type="ARBA" id="ARBA00022840"/>
    </source>
</evidence>
<dbReference type="GO" id="GO:0042803">
    <property type="term" value="F:protein homodimerization activity"/>
    <property type="evidence" value="ECO:0007669"/>
    <property type="project" value="UniProtKB-ARBA"/>
</dbReference>
<feature type="binding site" evidence="8">
    <location>
        <position position="24"/>
    </location>
    <ligand>
        <name>Mg(2+)</name>
        <dbReference type="ChEBI" id="CHEBI:18420"/>
    </ligand>
</feature>
<dbReference type="PANTHER" id="PTHR43210">
    <property type="entry name" value="DETHIOBIOTIN SYNTHETASE"/>
    <property type="match status" value="1"/>
</dbReference>
<dbReference type="NCBIfam" id="TIGR00347">
    <property type="entry name" value="bioD"/>
    <property type="match status" value="1"/>
</dbReference>
<keyword evidence="7 8" id="KW-0460">Magnesium</keyword>
<dbReference type="GO" id="GO:0009102">
    <property type="term" value="P:biotin biosynthetic process"/>
    <property type="evidence" value="ECO:0007669"/>
    <property type="project" value="UniProtKB-UniRule"/>
</dbReference>
<organism evidence="9">
    <name type="scientific">Pseudidiomarina aestuarii</name>
    <dbReference type="NCBI Taxonomy" id="624146"/>
    <lineage>
        <taxon>Bacteria</taxon>
        <taxon>Pseudomonadati</taxon>
        <taxon>Pseudomonadota</taxon>
        <taxon>Gammaproteobacteria</taxon>
        <taxon>Alteromonadales</taxon>
        <taxon>Idiomarinaceae</taxon>
        <taxon>Pseudidiomarina</taxon>
    </lineage>
</organism>
<evidence type="ECO:0000313" key="13">
    <source>
        <dbReference type="Proteomes" id="UP000242087"/>
    </source>
</evidence>
<comment type="caution">
    <text evidence="9">The sequence shown here is derived from an EMBL/GenBank/DDBJ whole genome shotgun (WGS) entry which is preliminary data.</text>
</comment>
<comment type="function">
    <text evidence="8">Catalyzes a mechanistically unusual reaction, the ATP-dependent insertion of CO2 between the N7 and N8 nitrogen atoms of 7,8-diaminopelargonic acid (DAPA, also called 7,8-diammoniononanoate) to form a ureido ring.</text>
</comment>
<dbReference type="GO" id="GO:0000287">
    <property type="term" value="F:magnesium ion binding"/>
    <property type="evidence" value="ECO:0007669"/>
    <property type="project" value="UniProtKB-UniRule"/>
</dbReference>
<dbReference type="PANTHER" id="PTHR43210:SF5">
    <property type="entry name" value="DETHIOBIOTIN SYNTHETASE"/>
    <property type="match status" value="1"/>
</dbReference>
<comment type="cofactor">
    <cofactor evidence="8">
        <name>Mg(2+)</name>
        <dbReference type="ChEBI" id="CHEBI:18420"/>
    </cofactor>
</comment>
<keyword evidence="2 8" id="KW-0436">Ligase</keyword>
<dbReference type="FunFam" id="3.40.50.300:FF:000292">
    <property type="entry name" value="ATP-dependent dethiobiotin synthetase BioD"/>
    <property type="match status" value="1"/>
</dbReference>
<evidence type="ECO:0000313" key="11">
    <source>
        <dbReference type="EMBL" id="PTB89083.1"/>
    </source>
</evidence>
<dbReference type="InterPro" id="IPR027417">
    <property type="entry name" value="P-loop_NTPase"/>
</dbReference>
<dbReference type="CDD" id="cd03109">
    <property type="entry name" value="DTBS"/>
    <property type="match status" value="1"/>
</dbReference>
<dbReference type="GO" id="GO:0004141">
    <property type="term" value="F:dethiobiotin synthase activity"/>
    <property type="evidence" value="ECO:0007669"/>
    <property type="project" value="UniProtKB-UniRule"/>
</dbReference>
<keyword evidence="1 8" id="KW-0963">Cytoplasm</keyword>
<evidence type="ECO:0000256" key="2">
    <source>
        <dbReference type="ARBA" id="ARBA00022598"/>
    </source>
</evidence>
<dbReference type="InterPro" id="IPR004472">
    <property type="entry name" value="DTB_synth_BioD"/>
</dbReference>
<keyword evidence="5 8" id="KW-0093">Biotin biosynthesis</keyword>
<dbReference type="Proteomes" id="UP000241514">
    <property type="component" value="Unassembled WGS sequence"/>
</dbReference>
<proteinExistence type="inferred from homology"/>
<dbReference type="UniPathway" id="UPA00078">
    <property type="reaction ID" value="UER00161"/>
</dbReference>
<keyword evidence="4 8" id="KW-0547">Nucleotide-binding</keyword>
<feature type="binding site" evidence="8">
    <location>
        <begin position="186"/>
        <end position="187"/>
    </location>
    <ligand>
        <name>ATP</name>
        <dbReference type="ChEBI" id="CHEBI:30616"/>
    </ligand>
</feature>
<gene>
    <name evidence="8 9" type="primary">bioD</name>
    <name evidence="10" type="ORF">C9927_04215</name>
    <name evidence="11" type="ORF">C9928_04700</name>
    <name evidence="9" type="ORF">C9940_04420</name>
</gene>
<feature type="binding site" evidence="8">
    <location>
        <begin position="127"/>
        <end position="130"/>
    </location>
    <ligand>
        <name>ATP</name>
        <dbReference type="ChEBI" id="CHEBI:30616"/>
    </ligand>
</feature>
<evidence type="ECO:0000256" key="8">
    <source>
        <dbReference type="HAMAP-Rule" id="MF_00336"/>
    </source>
</evidence>
<evidence type="ECO:0000256" key="5">
    <source>
        <dbReference type="ARBA" id="ARBA00022756"/>
    </source>
</evidence>
<comment type="caution">
    <text evidence="8">Lacks conserved residue(s) required for the propagation of feature annotation.</text>
</comment>